<dbReference type="Proteomes" id="UP001589532">
    <property type="component" value="Unassembled WGS sequence"/>
</dbReference>
<evidence type="ECO:0000313" key="2">
    <source>
        <dbReference type="Proteomes" id="UP001589532"/>
    </source>
</evidence>
<evidence type="ECO:0000313" key="1">
    <source>
        <dbReference type="EMBL" id="MFB9628648.1"/>
    </source>
</evidence>
<dbReference type="EMBL" id="JBHMBW010000049">
    <property type="protein sequence ID" value="MFB9628648.1"/>
    <property type="molecule type" value="Genomic_DNA"/>
</dbReference>
<dbReference type="RefSeq" id="WP_344990560.1">
    <property type="nucleotide sequence ID" value="NZ_BAAAXV010000005.1"/>
</dbReference>
<protein>
    <submittedName>
        <fullName evidence="1">PqqD family protein</fullName>
    </submittedName>
</protein>
<keyword evidence="2" id="KW-1185">Reference proteome</keyword>
<name>A0ABV5SAD5_9ACTN</name>
<comment type="caution">
    <text evidence="1">The sequence shown here is derived from an EMBL/GenBank/DDBJ whole genome shotgun (WGS) entry which is preliminary data.</text>
</comment>
<organism evidence="1 2">
    <name type="scientific">Nonomuraea helvata</name>
    <dbReference type="NCBI Taxonomy" id="37484"/>
    <lineage>
        <taxon>Bacteria</taxon>
        <taxon>Bacillati</taxon>
        <taxon>Actinomycetota</taxon>
        <taxon>Actinomycetes</taxon>
        <taxon>Streptosporangiales</taxon>
        <taxon>Streptosporangiaceae</taxon>
        <taxon>Nonomuraea</taxon>
    </lineage>
</organism>
<dbReference type="InterPro" id="IPR041881">
    <property type="entry name" value="PqqD_sf"/>
</dbReference>
<accession>A0ABV5SAD5</accession>
<reference evidence="1 2" key="1">
    <citation type="submission" date="2024-09" db="EMBL/GenBank/DDBJ databases">
        <authorList>
            <person name="Sun Q."/>
            <person name="Mori K."/>
        </authorList>
    </citation>
    <scope>NUCLEOTIDE SEQUENCE [LARGE SCALE GENOMIC DNA]</scope>
    <source>
        <strain evidence="1 2">JCM 3143</strain>
    </source>
</reference>
<dbReference type="InterPro" id="IPR008792">
    <property type="entry name" value="PQQD"/>
</dbReference>
<dbReference type="Gene3D" id="1.10.10.1150">
    <property type="entry name" value="Coenzyme PQQ synthesis protein D (PqqD)"/>
    <property type="match status" value="1"/>
</dbReference>
<proteinExistence type="predicted"/>
<dbReference type="Pfam" id="PF05402">
    <property type="entry name" value="PqqD"/>
    <property type="match status" value="1"/>
</dbReference>
<gene>
    <name evidence="1" type="ORF">ACFFSA_36710</name>
</gene>
<sequence>MNLADYPVREKTVRAYRVQGETILFRYIDRYRTNEVGGFIVALCDGRHSGEDIVQELRKRYDIEPERAISVTTRFLEEMLAKGFLTLTAAAL</sequence>